<dbReference type="EMBL" id="LRBS01000067">
    <property type="protein sequence ID" value="OII76247.1"/>
    <property type="molecule type" value="Genomic_DNA"/>
</dbReference>
<evidence type="ECO:0000256" key="1">
    <source>
        <dbReference type="SAM" id="MobiDB-lite"/>
    </source>
</evidence>
<proteinExistence type="predicted"/>
<evidence type="ECO:0000313" key="2">
    <source>
        <dbReference type="EMBL" id="OII76247.1"/>
    </source>
</evidence>
<dbReference type="RefSeq" id="XP_067068093.1">
    <property type="nucleotide sequence ID" value="XM_067210886.1"/>
</dbReference>
<keyword evidence="3" id="KW-1185">Reference proteome</keyword>
<dbReference type="InterPro" id="IPR013885">
    <property type="entry name" value="DUF1764_euk"/>
</dbReference>
<name>A0A1J4MQA7_9CRYT</name>
<evidence type="ECO:0000313" key="3">
    <source>
        <dbReference type="Proteomes" id="UP000186804"/>
    </source>
</evidence>
<dbReference type="PANTHER" id="PTHR34066:SF1">
    <property type="entry name" value="DUF1764 FAMILY PROTEIN"/>
    <property type="match status" value="1"/>
</dbReference>
<dbReference type="OrthoDB" id="343075at2759"/>
<organism evidence="2 3">
    <name type="scientific">Cryptosporidium andersoni</name>
    <dbReference type="NCBI Taxonomy" id="117008"/>
    <lineage>
        <taxon>Eukaryota</taxon>
        <taxon>Sar</taxon>
        <taxon>Alveolata</taxon>
        <taxon>Apicomplexa</taxon>
        <taxon>Conoidasida</taxon>
        <taxon>Coccidia</taxon>
        <taxon>Eucoccidiorida</taxon>
        <taxon>Eimeriorina</taxon>
        <taxon>Cryptosporidiidae</taxon>
        <taxon>Cryptosporidium</taxon>
    </lineage>
</organism>
<sequence length="116" mass="13497">MVKNKVSRKLNNFRDKVDKTRHPNVLKKSAKSEINEIFQVISEKKLERQRLESQLKKATKFKTSKAIHNKEIRQVSSKIKPIRYTEDGLPVYKLEDLKIGQGGDTPDCPFDCKCCY</sequence>
<dbReference type="PANTHER" id="PTHR34066">
    <property type="entry name" value="GROWTH FACTOR 2"/>
    <property type="match status" value="1"/>
</dbReference>
<accession>A0A1J4MQA7</accession>
<dbReference type="Proteomes" id="UP000186804">
    <property type="component" value="Unassembled WGS sequence"/>
</dbReference>
<dbReference type="VEuPathDB" id="CryptoDB:cand_006450"/>
<reference evidence="2 3" key="1">
    <citation type="submission" date="2016-10" db="EMBL/GenBank/DDBJ databases">
        <title>Reductive evolution of mitochondrial metabolism and differential evolution of invasion-related proteins in Cryptosporidium.</title>
        <authorList>
            <person name="Liu S."/>
            <person name="Roellig D.M."/>
            <person name="Guo Y."/>
            <person name="Li N."/>
            <person name="Frace M.A."/>
            <person name="Tang K."/>
            <person name="Zhang L."/>
            <person name="Feng Y."/>
            <person name="Xiao L."/>
        </authorList>
    </citation>
    <scope>NUCLEOTIDE SEQUENCE [LARGE SCALE GENOMIC DNA]</scope>
    <source>
        <strain evidence="2">30847</strain>
    </source>
</reference>
<dbReference type="GeneID" id="92364830"/>
<dbReference type="Pfam" id="PF08576">
    <property type="entry name" value="DUF1764"/>
    <property type="match status" value="1"/>
</dbReference>
<feature type="compositionally biased region" description="Basic and acidic residues" evidence="1">
    <location>
        <begin position="12"/>
        <end position="21"/>
    </location>
</feature>
<dbReference type="AlphaFoldDB" id="A0A1J4MQA7"/>
<protein>
    <submittedName>
        <fullName evidence="2">Uncharacterized protein</fullName>
    </submittedName>
</protein>
<gene>
    <name evidence="2" type="ORF">cand_006450</name>
</gene>
<comment type="caution">
    <text evidence="2">The sequence shown here is derived from an EMBL/GenBank/DDBJ whole genome shotgun (WGS) entry which is preliminary data.</text>
</comment>
<feature type="region of interest" description="Disordered" evidence="1">
    <location>
        <begin position="1"/>
        <end position="24"/>
    </location>
</feature>